<keyword evidence="2" id="KW-0808">Transferase</keyword>
<dbReference type="InterPro" id="IPR029063">
    <property type="entry name" value="SAM-dependent_MTases_sf"/>
</dbReference>
<dbReference type="GO" id="GO:0032259">
    <property type="term" value="P:methylation"/>
    <property type="evidence" value="ECO:0007669"/>
    <property type="project" value="UniProtKB-KW"/>
</dbReference>
<evidence type="ECO:0000313" key="5">
    <source>
        <dbReference type="EMBL" id="KFK41370.1"/>
    </source>
</evidence>
<evidence type="ECO:0000259" key="4">
    <source>
        <dbReference type="Pfam" id="PF00891"/>
    </source>
</evidence>
<sequence>MFVLHNWGDKGCIKVLKNCKEAVPPNIGKVLIVDSVIRDKRKTMKV</sequence>
<organism evidence="5 6">
    <name type="scientific">Arabis alpina</name>
    <name type="common">Alpine rock-cress</name>
    <dbReference type="NCBI Taxonomy" id="50452"/>
    <lineage>
        <taxon>Eukaryota</taxon>
        <taxon>Viridiplantae</taxon>
        <taxon>Streptophyta</taxon>
        <taxon>Embryophyta</taxon>
        <taxon>Tracheophyta</taxon>
        <taxon>Spermatophyta</taxon>
        <taxon>Magnoliopsida</taxon>
        <taxon>eudicotyledons</taxon>
        <taxon>Gunneridae</taxon>
        <taxon>Pentapetalae</taxon>
        <taxon>rosids</taxon>
        <taxon>malvids</taxon>
        <taxon>Brassicales</taxon>
        <taxon>Brassicaceae</taxon>
        <taxon>Arabideae</taxon>
        <taxon>Arabis</taxon>
    </lineage>
</organism>
<dbReference type="OrthoDB" id="1606438at2759"/>
<proteinExistence type="predicted"/>
<dbReference type="InterPro" id="IPR001077">
    <property type="entry name" value="COMT_C"/>
</dbReference>
<dbReference type="GO" id="GO:0008171">
    <property type="term" value="F:O-methyltransferase activity"/>
    <property type="evidence" value="ECO:0007669"/>
    <property type="project" value="InterPro"/>
</dbReference>
<dbReference type="AlphaFoldDB" id="A0A087HGW8"/>
<name>A0A087HGW8_ARAAL</name>
<keyword evidence="6" id="KW-1185">Reference proteome</keyword>
<dbReference type="EMBL" id="CM002870">
    <property type="protein sequence ID" value="KFK41370.1"/>
    <property type="molecule type" value="Genomic_DNA"/>
</dbReference>
<dbReference type="Gene3D" id="3.40.50.150">
    <property type="entry name" value="Vaccinia Virus protein VP39"/>
    <property type="match status" value="1"/>
</dbReference>
<dbReference type="InterPro" id="IPR016461">
    <property type="entry name" value="COMT-like"/>
</dbReference>
<dbReference type="eggNOG" id="KOG3178">
    <property type="taxonomic scope" value="Eukaryota"/>
</dbReference>
<protein>
    <recommendedName>
        <fullName evidence="4">O-methyltransferase C-terminal domain-containing protein</fullName>
    </recommendedName>
</protein>
<accession>A0A087HGW8</accession>
<gene>
    <name evidence="5" type="ordered locus">AALP_Aa2g121500</name>
</gene>
<evidence type="ECO:0000256" key="2">
    <source>
        <dbReference type="ARBA" id="ARBA00022679"/>
    </source>
</evidence>
<evidence type="ECO:0000313" key="6">
    <source>
        <dbReference type="Proteomes" id="UP000029120"/>
    </source>
</evidence>
<keyword evidence="3" id="KW-0949">S-adenosyl-L-methionine</keyword>
<dbReference type="SUPFAM" id="SSF53335">
    <property type="entry name" value="S-adenosyl-L-methionine-dependent methyltransferases"/>
    <property type="match status" value="1"/>
</dbReference>
<reference evidence="6" key="1">
    <citation type="journal article" date="2015" name="Nat. Plants">
        <title>Genome expansion of Arabis alpina linked with retrotransposition and reduced symmetric DNA methylation.</title>
        <authorList>
            <person name="Willing E.M."/>
            <person name="Rawat V."/>
            <person name="Mandakova T."/>
            <person name="Maumus F."/>
            <person name="James G.V."/>
            <person name="Nordstroem K.J."/>
            <person name="Becker C."/>
            <person name="Warthmann N."/>
            <person name="Chica C."/>
            <person name="Szarzynska B."/>
            <person name="Zytnicki M."/>
            <person name="Albani M.C."/>
            <person name="Kiefer C."/>
            <person name="Bergonzi S."/>
            <person name="Castaings L."/>
            <person name="Mateos J.L."/>
            <person name="Berns M.C."/>
            <person name="Bujdoso N."/>
            <person name="Piofczyk T."/>
            <person name="de Lorenzo L."/>
            <person name="Barrero-Sicilia C."/>
            <person name="Mateos I."/>
            <person name="Piednoel M."/>
            <person name="Hagmann J."/>
            <person name="Chen-Min-Tao R."/>
            <person name="Iglesias-Fernandez R."/>
            <person name="Schuster S.C."/>
            <person name="Alonso-Blanco C."/>
            <person name="Roudier F."/>
            <person name="Carbonero P."/>
            <person name="Paz-Ares J."/>
            <person name="Davis S.J."/>
            <person name="Pecinka A."/>
            <person name="Quesneville H."/>
            <person name="Colot V."/>
            <person name="Lysak M.A."/>
            <person name="Weigel D."/>
            <person name="Coupland G."/>
            <person name="Schneeberger K."/>
        </authorList>
    </citation>
    <scope>NUCLEOTIDE SEQUENCE [LARGE SCALE GENOMIC DNA]</scope>
    <source>
        <strain evidence="6">cv. Pajares</strain>
    </source>
</reference>
<dbReference type="Pfam" id="PF00891">
    <property type="entry name" value="Methyltransf_2"/>
    <property type="match status" value="1"/>
</dbReference>
<dbReference type="PANTHER" id="PTHR11746">
    <property type="entry name" value="O-METHYLTRANSFERASE"/>
    <property type="match status" value="1"/>
</dbReference>
<evidence type="ECO:0000256" key="1">
    <source>
        <dbReference type="ARBA" id="ARBA00022603"/>
    </source>
</evidence>
<dbReference type="PROSITE" id="PS51683">
    <property type="entry name" value="SAM_OMT_II"/>
    <property type="match status" value="1"/>
</dbReference>
<keyword evidence="1" id="KW-0489">Methyltransferase</keyword>
<feature type="domain" description="O-methyltransferase C-terminal" evidence="4">
    <location>
        <begin position="3"/>
        <end position="44"/>
    </location>
</feature>
<evidence type="ECO:0000256" key="3">
    <source>
        <dbReference type="ARBA" id="ARBA00022691"/>
    </source>
</evidence>
<dbReference type="Proteomes" id="UP000029120">
    <property type="component" value="Chromosome 2"/>
</dbReference>
<dbReference type="Gramene" id="KFK41370">
    <property type="protein sequence ID" value="KFK41370"/>
    <property type="gene ID" value="AALP_AA2G121500"/>
</dbReference>